<dbReference type="EMBL" id="JASCXX010000001">
    <property type="protein sequence ID" value="MDI6447706.1"/>
    <property type="molecule type" value="Genomic_DNA"/>
</dbReference>
<evidence type="ECO:0000313" key="1">
    <source>
        <dbReference type="EMBL" id="MDI6447706.1"/>
    </source>
</evidence>
<reference evidence="1" key="1">
    <citation type="submission" date="2023-05" db="EMBL/GenBank/DDBJ databases">
        <title>Anaerotaeda fermentans gen. nov., sp. nov., a novel anaerobic planctomycete of the new family within the order Sedimentisphaerales isolated from Taman Peninsula, Russia.</title>
        <authorList>
            <person name="Khomyakova M.A."/>
            <person name="Merkel A.Y."/>
            <person name="Slobodkin A.I."/>
        </authorList>
    </citation>
    <scope>NUCLEOTIDE SEQUENCE</scope>
    <source>
        <strain evidence="1">M17dextr</strain>
    </source>
</reference>
<name>A0AAW6TW39_9BACT</name>
<dbReference type="RefSeq" id="WP_349243116.1">
    <property type="nucleotide sequence ID" value="NZ_JASCXX010000001.1"/>
</dbReference>
<dbReference type="Proteomes" id="UP001431776">
    <property type="component" value="Unassembled WGS sequence"/>
</dbReference>
<accession>A0AAW6TW39</accession>
<keyword evidence="2" id="KW-1185">Reference proteome</keyword>
<organism evidence="1 2">
    <name type="scientific">Anaerobaca lacustris</name>
    <dbReference type="NCBI Taxonomy" id="3044600"/>
    <lineage>
        <taxon>Bacteria</taxon>
        <taxon>Pseudomonadati</taxon>
        <taxon>Planctomycetota</taxon>
        <taxon>Phycisphaerae</taxon>
        <taxon>Sedimentisphaerales</taxon>
        <taxon>Anaerobacaceae</taxon>
        <taxon>Anaerobaca</taxon>
    </lineage>
</organism>
<proteinExistence type="predicted"/>
<evidence type="ECO:0000313" key="2">
    <source>
        <dbReference type="Proteomes" id="UP001431776"/>
    </source>
</evidence>
<sequence length="77" mass="8629">MGGFMSALAIATAFLVLLNCVMLCSLTHRARRFERAMARFEDRGRLKLEKDTMEALALLRAGRIEETKAVAERVVDS</sequence>
<protein>
    <submittedName>
        <fullName evidence="1">Uncharacterized protein</fullName>
    </submittedName>
</protein>
<dbReference type="AlphaFoldDB" id="A0AAW6TW39"/>
<comment type="caution">
    <text evidence="1">The sequence shown here is derived from an EMBL/GenBank/DDBJ whole genome shotgun (WGS) entry which is preliminary data.</text>
</comment>
<gene>
    <name evidence="1" type="ORF">QJ522_01525</name>
</gene>